<keyword evidence="5" id="KW-1185">Reference proteome</keyword>
<keyword evidence="4" id="KW-0969">Cilium</keyword>
<dbReference type="RefSeq" id="WP_214346049.1">
    <property type="nucleotide sequence ID" value="NZ_JAHBOH010000001.1"/>
</dbReference>
<protein>
    <submittedName>
        <fullName evidence="4">Flagellar hook capping protein</fullName>
    </submittedName>
</protein>
<feature type="compositionally biased region" description="Acidic residues" evidence="3">
    <location>
        <begin position="150"/>
        <end position="160"/>
    </location>
</feature>
<accession>A0ABS5TVE0</accession>
<evidence type="ECO:0000256" key="2">
    <source>
        <dbReference type="ARBA" id="ARBA00022795"/>
    </source>
</evidence>
<proteinExistence type="inferred from homology"/>
<gene>
    <name evidence="4" type="ORF">KIN34_02035</name>
</gene>
<evidence type="ECO:0000256" key="1">
    <source>
        <dbReference type="ARBA" id="ARBA00010577"/>
    </source>
</evidence>
<name>A0ABS5TVE0_9CELL</name>
<evidence type="ECO:0000313" key="4">
    <source>
        <dbReference type="EMBL" id="MBT0993072.1"/>
    </source>
</evidence>
<evidence type="ECO:0000256" key="3">
    <source>
        <dbReference type="SAM" id="MobiDB-lite"/>
    </source>
</evidence>
<sequence>MSIDTTYATAATGYGAASTTSASNDTLDQQAFLELLVAQLRNQDPSSPMDSSQLMAQTTQLATMERLVEISDTSRESFALQMRVAGASLVGQTVSWTDADGTVQTGVVDAVSYAGAVPTVTVGGEEIPLDQVGTVTRTGAITTPDPVDSTPDETTPDDES</sequence>
<keyword evidence="4" id="KW-0966">Cell projection</keyword>
<comment type="caution">
    <text evidence="4">The sequence shown here is derived from an EMBL/GenBank/DDBJ whole genome shotgun (WGS) entry which is preliminary data.</text>
</comment>
<keyword evidence="4" id="KW-0282">Flagellum</keyword>
<dbReference type="EMBL" id="JAHBOH010000001">
    <property type="protein sequence ID" value="MBT0993072.1"/>
    <property type="molecule type" value="Genomic_DNA"/>
</dbReference>
<feature type="region of interest" description="Disordered" evidence="3">
    <location>
        <begin position="135"/>
        <end position="160"/>
    </location>
</feature>
<dbReference type="InterPro" id="IPR005648">
    <property type="entry name" value="FlgD"/>
</dbReference>
<dbReference type="Proteomes" id="UP000722125">
    <property type="component" value="Unassembled WGS sequence"/>
</dbReference>
<evidence type="ECO:0000313" key="5">
    <source>
        <dbReference type="Proteomes" id="UP000722125"/>
    </source>
</evidence>
<comment type="similarity">
    <text evidence="1">Belongs to the FlgD family.</text>
</comment>
<keyword evidence="2" id="KW-1005">Bacterial flagellum biogenesis</keyword>
<organism evidence="4 5">
    <name type="scientific">Cellulomonas fulva</name>
    <dbReference type="NCBI Taxonomy" id="2835530"/>
    <lineage>
        <taxon>Bacteria</taxon>
        <taxon>Bacillati</taxon>
        <taxon>Actinomycetota</taxon>
        <taxon>Actinomycetes</taxon>
        <taxon>Micrococcales</taxon>
        <taxon>Cellulomonadaceae</taxon>
        <taxon>Cellulomonas</taxon>
    </lineage>
</organism>
<reference evidence="4 5" key="1">
    <citation type="submission" date="2021-05" db="EMBL/GenBank/DDBJ databases">
        <title>Description of Cellulomonas sp. DKR-3 sp. nov.</title>
        <authorList>
            <person name="Dahal R.H."/>
            <person name="Chaudhary D.K."/>
        </authorList>
    </citation>
    <scope>NUCLEOTIDE SEQUENCE [LARGE SCALE GENOMIC DNA]</scope>
    <source>
        <strain evidence="4 5">DKR-3</strain>
    </source>
</reference>
<dbReference type="Pfam" id="PF03963">
    <property type="entry name" value="FlgD"/>
    <property type="match status" value="1"/>
</dbReference>